<dbReference type="Pfam" id="PF12780">
    <property type="entry name" value="AAA_8"/>
    <property type="match status" value="1"/>
</dbReference>
<evidence type="ECO:0000259" key="16">
    <source>
        <dbReference type="Pfam" id="PF08385"/>
    </source>
</evidence>
<dbReference type="InterPro" id="IPR041658">
    <property type="entry name" value="AAA_lid_11"/>
</dbReference>
<sequence length="4601" mass="524750">MFKNKFLFPTARHKYVISKIDECFPDLDESAIQTFVRKPENMTKLSALFSGEGAPKIFAHFQSKVNVGDMPSANGEDITKASDPELFFSDGTSIYLNSKCCYFMRVGSKPIDTAVANDASLLYGEISDSPLKTIEVLLSGSYGEMFTSSNEWGKVDDEQKGDFNGEMSHFQNILKESLKSLSGGLELRRPDQDKVKGYENLDTRNFQARINAMPDLIPHFEELLEEWCNKIEEYLDADSSGSADKGPKGELEYWRNRMQRLTSITEQLKRKDCKNVFALLSTLTKASPDMAKQKTNLLLRRWKQIDVNITEAANEAKDNVKYLFTLERFIEPLYSGTASTIIDTLPALMNSIKMIHTIARYYNTKDRMTSLFSKITDQMISNCKQCIESGKDKDSLWEKDPQELVRQLESCLKLNEAYQEQYRLTKRKLKQMPKGKQFDFEEHQIFGKFDLFCRRIIKLIDMFSTIEQFTSLSENKLEGMEELIDGFHKIKREFRSKSHDLLDYHNNKFDRDYVEFNVKINNLEGGLQQFINMSFENITSIEHSLNLLHKFQTILQRESLKSDLDSKLNIIFQNYGMELEQVQQLYEKQKHEPPIPRNLPPVAGNITWSRHLLKRIEEPMKQFESNQNVLAGKDAKRIIKMYNKVARTLVAFEYLWYQAWVQSIDQAKTGLQATLIIRHPEDNKLYVNFDHEILQLIREAKCLDRMGIEIPESAKIALFQEEKFKTFYNELHWALTEYDRVVTEVIPVTAMVLRPHFNDMEYKLRPGMITLTWTSMNIDQYISHVHSGLRKLEELVSNINDIIENRIEKNLKIVSKTLLVDLPEHSSFTVSEFVDMQQQHIKVQSRLLQGKNTEIEHAVDDLIKKIEIYQLDSHVENVSDDEIQKLRKHYNHFMYQALLHCAKNSMNSLKKRIGSRVGGGFLYVTRPFFEVAVQLMPPKVSLSPSLDEIQECINQSAQAILSCFKTVVDWGYHDMPEELRASHTFFEKITKDIEIVRVALLLTGCIQGIRNTVADYLGSFGQYDWLWKDDKDAAYKEFCKTMPALEDYEIKLRSFGDVESDVDRVHSIHIIGALSLNTKALKTALESECDAWKVQYSYNLHLEAKNALESLTEYVRMTTGKLGRKVEDLDSLRFMMVLLKEVREKESGIEMEINPIMDMYQMLEYYLPAGFMEKEEIDKKTVLRANWKKLVAQALVRTDELSKTQIGFKKGLIRDINTFKVDVVQFRKDFEKNGPLIQGIPPMEAVDRLSRFKEELKIRERKFKLYESGETLFALPHNSYPDLAKNTKELALASKLFDLYVDVINTINDWKLMPWDEVSGNMDDMTEKMDSFAGRCKKLPGRLREYESYTALNKEITDFQLILPLLQELSKPSIMARHWDEVMEICNAKFEVINNPEFKLVTLIESTLVENKEEVEEVTDGADKQKKIELQLEEIDDKWGHDEFDFQEWKGRGVNILMKTPIVMEELEESQMNVQTMLTMRHVAPFRERAQESLASLSETSETLESWVKVQMMWSALESVFTGGDIAKQLPVEAKKFAKVDKDWAKIMTKASETRNVIECCANELLRNSLPTMYSELEKCQKSLDGYLEQKQNAFPRFYFVSSAKLLIILSQGSDPLAMNEYYENVFDAVQYVEHDKKDRTIIYKIHGSGGDGHEVIDFYQPVKAVGNIEDWLMALLKNMMWTMKEHSRACAQGVADMGQDITQLRALVDRSIAQFALLAIQIMWTLETQGALEVCKTKKSAMKDNKTRQFQVLAELAGWCLQDLGSKINRKKIETLVTVHVHQRDIAEELVTLVKQKKVSDPNDFDWLKQARFYWRPNAADDVNDDGATVVAITDVDFNYQYEYLGSKERLVITPLTDKCYITLAQALGMFFGGAPAGPAGTGKTETTKDLGNTLGIFVVVTNCTDQMKYTDCAKIFKGLCQGGLWGCFDEFNRITLPVLSVVAQQVLAIQNGKKQGVQFFQFPGDPQNVFLQPVCAFFITMNPGYAGRQELPENLKALFRGVAMMTPDFQIIKKVKMCSVGYTDFDILSAKFFALYATCKEQLSNQRHYDWGLRNILSVLRTMGATKRDNTTLPEAFLVYRTVRDMNLSKLVSQDVPLFLSLLADLFPGMSPPAKGEYPEEEAILAKMVAKYDLVYHEAWVLKVIQLFETTRVRHGIMLVGPSGGGKSCIFKCLKDTLQERNGIPMKDSRFNPKAIRSQEMYGETDPVSGEWTTGVFAAMWAKFNNRNNAYNTWIIADGPVDAIWIEDLNTVLDDNKLLTLANGDRMPMTDNVKMMFEVETLVNASPATVSRAGIIYVSDTDLDWAPVAEAWVRVRPDETRKEMLRGFFSKWMGENNPVDPGKCYDFLARNTAQVMKEGRVGKIYSLCQLYQGLTEGSDAPNFTDITGQSEKIFLYSLAWSVGGLLEAEDRLKFDQWLRDQDTNGSMPIVEEGETIYEYYIDNATLDWTKWYPEKWAYPDGEKLDFSNLLVPTMDSTRALYVVNNLHKQLVPVLICGAEGTAKTSVLLMFLAAQDPAKMMTKRINFSSATTPGMAQYSIEAELDKRGGKNFGPPNGKKMTIFFDDISMPEVNNWGDQTTLELVRLTVEYGGFCFLDKDKRGDFKNCEDLQYLGAMQHPGGGKNDIPNRLKRNFFIFNLVLPSITSINDIYGQMLTGRFTPAEFDANTITSSSQLTAATIKLWKVIKAKMLPTPAKFHYVFNMRDLSRVFQGVLLTPKGTILDGGTRKKEGTMTNFTPQTMLIGLWKHECDRVFCDKLTNNKDKDTYEKMIKDIGEECFGEEVYSTACPSSRFMVSFLRDDIYDEDGVLEEEAPKVYEDGGTLEQIRERVYMFLNKFNEEFPSKKMELVLFEDALKHLLRISRLIETPRGSGLLVGVGGSGKQSLTRLASFIARSMCFQITLTKQYNAASLLDDIRLMYKNAGHKRQPTTFLFTESEIKSEVFLETINSVLMTGEVPALFPKDEMMAMTADLRNAFLAERPGQDETPANMKAFFTDCVRDNLHVMLCMSPMNPKFPIRARKFPGLVSSPTIDWFLAWPKEALVSVSKGFIQDYPLACTPEVKEKVMVHMGMVHSMVVDVCDEYFKSMRRSVYQTPKSYLSFIAAYKDMYGRKLQELTDKEGRVKLGLEKLVQGAQDVEAMKVVLAAEQVKLEEATINTNKMLESLEVSAADAKKEGDQVMEIKTKCEADAVRIQGEKDSCAVDLAKAMPFVNEANAAIDSIKPSDINEIKQNKKPTHIIQLVFDCLLILFAAPLNVIKPTKLTIKGDEFPFFECSFKPHAQTLLSKSGFLGDLQEFGRTGKDEMNDETIEFLTAYIDLEKFTPAFAKSASSAAEGLCTYARAMKFYHEASKIVKPKLEALSIAENQMEAANKALAEAETRLAACQEKLAGLKDMFDNQMAKKRGIEEGAMSLQKKMNQASALINGLAGEKDRWTEDAANFGEQKRRLVGDCAIGCAFVSYCGPFNQQFRHKLVNDKFTADCEKEGVPVTRNMDIIEFLVDIGTIGDWNMQGLPTDPLSKQNGIMVTKSTRYPLLVDPQGQALNWIRNKEAENLPNYNGQTLVSLNDPKLKDKLEFCMSDGKSLIIIGVEDDIDPMLDPIMEKQFIYKGKKMFISIADKMMDFDPKFQLYFISRLPNPMFSPELQAKTTLIDFTVTQKGLEEQLLSKVIGKEQKALEDQLNQVLEEVNNNTKSLMQLDASLLERLTSNSGDLLEDEELIAVLANTKAKAAEVNAKLIAADETKQNISEKREQFRPAATRGSVLYFSIVEMSLCNCMYQTSLTQFLELFMRSMDEAEKAALASKRVGNIIETMTYITYRYINRGLYEADKLTFILLLTMKILVTAGMLKQSDVTLFLRGGAALDINSVRRKPFTWISNDVWLNIIELSNSNKFFSNLATDMIANEAMWKRWYEDNEPEQMAIPEYEQRIAEQADIGPFLKLLLVRSLRVDRCILTCKEFLRGTKEMGPAFVEPVTDTFDMIYETMTPQVPVIVLLSRGADPTDSIETLCRKKKLPPPAVISLGEGQEPVAFKAINAGVVNGTWVLLQNCELGLGLMNDMEDIINKLKDNMDPNFRLFITALPHPEFPLGLLQMCTKVANEPPAGLKAGLLRSYTPGVMVDQDKIERVETAQWRQLLFALCFLHSIVLERRKFGPLGWGIPYQYSDGDLTACVLFLEKHLYNGPISWSTFQYMVAAVQYGGKITDSLDVRMFRIYTEEWLTPKACEEDYTYNPDVPIFKIPGDFKYVIPSDLEHDKYRTYIESFPEIDSPEIFGLHPNADLTFRVKEVTALFKTLGETQPKGGGGDGGVSREDVVYEKATDLQERLPEDYNEDDYKAKIQKLGGMAIPLNIFLFQELQRLQNVIAKVRFTLAQLQLAIKGEVVMTAELQETLDSMFDAKVPHYWENTLTGDEFSWRLPTLGLWFTSLIARDDQDRSWLNEGRPNCYWLTGFFNPNGALTAMKQEVTRKHKGEKWALDEVIYHTEVTEYNGEQQVRSPPPEGIYIHGLFLDGAAWGKHEGHLIESTPKVLFVGLPVLLVTGNIRKDEVTFKKSYFGPQGPYECPCYKYSSRTDRYFIFYVNLKCTQERYPNYWALRGTALLCNQ</sequence>
<keyword evidence="5" id="KW-0677">Repeat</keyword>
<feature type="domain" description="Dynein heavy chain hydrolytic ATP-binding dynein motor region" evidence="18">
    <location>
        <begin position="1841"/>
        <end position="2170"/>
    </location>
</feature>
<dbReference type="Gene3D" id="1.20.140.100">
    <property type="entry name" value="Dynein heavy chain, N-terminal domain 2"/>
    <property type="match status" value="1"/>
</dbReference>
<feature type="domain" description="Dynein heavy chain 3 AAA+ lid" evidence="23">
    <location>
        <begin position="2677"/>
        <end position="2777"/>
    </location>
</feature>
<dbReference type="Pfam" id="PF12775">
    <property type="entry name" value="AAA_7"/>
    <property type="match status" value="1"/>
</dbReference>
<evidence type="ECO:0000259" key="19">
    <source>
        <dbReference type="Pfam" id="PF12777"/>
    </source>
</evidence>
<dbReference type="FunFam" id="1.20.140.100:FF:000003">
    <property type="entry name" value="Dynein, axonemal, heavy chain 5"/>
    <property type="match status" value="1"/>
</dbReference>
<dbReference type="GO" id="GO:0008569">
    <property type="term" value="F:minus-end-directed microtubule motor activity"/>
    <property type="evidence" value="ECO:0007669"/>
    <property type="project" value="InterPro"/>
</dbReference>
<dbReference type="Gene3D" id="1.20.920.30">
    <property type="match status" value="1"/>
</dbReference>
<feature type="domain" description="Dynein heavy chain linker" evidence="17">
    <location>
        <begin position="1286"/>
        <end position="1691"/>
    </location>
</feature>
<keyword evidence="13" id="KW-0966">Cell projection</keyword>
<keyword evidence="6" id="KW-0547">Nucleotide-binding</keyword>
<evidence type="ECO:0000256" key="2">
    <source>
        <dbReference type="ARBA" id="ARBA00008887"/>
    </source>
</evidence>
<dbReference type="Gene3D" id="3.20.180.20">
    <property type="entry name" value="Dynein heavy chain, N-terminal domain 2"/>
    <property type="match status" value="1"/>
</dbReference>
<keyword evidence="7" id="KW-0067">ATP-binding</keyword>
<gene>
    <name evidence="26" type="ORF">TrLO_g5731</name>
</gene>
<feature type="coiled-coil region" evidence="14">
    <location>
        <begin position="3361"/>
        <end position="3395"/>
    </location>
</feature>
<dbReference type="InterPro" id="IPR035706">
    <property type="entry name" value="AAA_9"/>
</dbReference>
<dbReference type="Pfam" id="PF08393">
    <property type="entry name" value="DHC_N2"/>
    <property type="match status" value="1"/>
</dbReference>
<protein>
    <recommendedName>
        <fullName evidence="28">Dynein heavy chain</fullName>
    </recommendedName>
</protein>
<evidence type="ECO:0000259" key="17">
    <source>
        <dbReference type="Pfam" id="PF08393"/>
    </source>
</evidence>
<dbReference type="InterPro" id="IPR041228">
    <property type="entry name" value="Dynein_C"/>
</dbReference>
<dbReference type="FunFam" id="3.40.50.300:FF:000049">
    <property type="entry name" value="Dynein, axonemal, heavy chain 5"/>
    <property type="match status" value="1"/>
</dbReference>
<evidence type="ECO:0000256" key="1">
    <source>
        <dbReference type="ARBA" id="ARBA00004430"/>
    </source>
</evidence>
<dbReference type="OrthoDB" id="185092at2759"/>
<evidence type="ECO:0000259" key="24">
    <source>
        <dbReference type="Pfam" id="PF18198"/>
    </source>
</evidence>
<evidence type="ECO:0000256" key="12">
    <source>
        <dbReference type="ARBA" id="ARBA00023212"/>
    </source>
</evidence>
<feature type="domain" description="Dynein heavy chain AAA lid" evidence="24">
    <location>
        <begin position="4131"/>
        <end position="4277"/>
    </location>
</feature>
<feature type="domain" description="Dynein heavy chain coiled coil stalk" evidence="19">
    <location>
        <begin position="3123"/>
        <end position="3476"/>
    </location>
</feature>
<dbReference type="Gene3D" id="3.10.490.20">
    <property type="match status" value="1"/>
</dbReference>
<evidence type="ECO:0000256" key="5">
    <source>
        <dbReference type="ARBA" id="ARBA00022737"/>
    </source>
</evidence>
<dbReference type="InterPro" id="IPR042228">
    <property type="entry name" value="Dynein_linker_3"/>
</dbReference>
<dbReference type="Gene3D" id="1.10.287.2620">
    <property type="match status" value="1"/>
</dbReference>
<feature type="domain" description="Dynein heavy chain region D6 P-loop" evidence="15">
    <location>
        <begin position="3986"/>
        <end position="4096"/>
    </location>
</feature>
<evidence type="ECO:0000256" key="14">
    <source>
        <dbReference type="SAM" id="Coils"/>
    </source>
</evidence>
<dbReference type="FunFam" id="1.20.920.30:FF:000002">
    <property type="entry name" value="Dynein axonemal heavy chain 3"/>
    <property type="match status" value="1"/>
</dbReference>
<feature type="domain" description="Dynein heavy chain AAA module D4" evidence="20">
    <location>
        <begin position="2847"/>
        <end position="3109"/>
    </location>
</feature>
<dbReference type="InterPro" id="IPR004273">
    <property type="entry name" value="Dynein_heavy_D6_P-loop"/>
</dbReference>
<keyword evidence="27" id="KW-1185">Reference proteome</keyword>
<proteinExistence type="inferred from homology"/>
<keyword evidence="12" id="KW-0206">Cytoskeleton</keyword>
<evidence type="ECO:0000259" key="22">
    <source>
        <dbReference type="Pfam" id="PF17852"/>
    </source>
</evidence>
<dbReference type="InterPro" id="IPR024743">
    <property type="entry name" value="Dynein_HC_stalk"/>
</dbReference>
<reference evidence="27" key="1">
    <citation type="journal article" date="2023" name="Commun. Biol.">
        <title>Genome analysis of Parmales, the sister group of diatoms, reveals the evolutionary specialization of diatoms from phago-mixotrophs to photoautotrophs.</title>
        <authorList>
            <person name="Ban H."/>
            <person name="Sato S."/>
            <person name="Yoshikawa S."/>
            <person name="Yamada K."/>
            <person name="Nakamura Y."/>
            <person name="Ichinomiya M."/>
            <person name="Sato N."/>
            <person name="Blanc-Mathieu R."/>
            <person name="Endo H."/>
            <person name="Kuwata A."/>
            <person name="Ogata H."/>
        </authorList>
    </citation>
    <scope>NUCLEOTIDE SEQUENCE [LARGE SCALE GENOMIC DNA]</scope>
    <source>
        <strain evidence="27">NIES 3700</strain>
    </source>
</reference>
<evidence type="ECO:0008006" key="28">
    <source>
        <dbReference type="Google" id="ProtNLM"/>
    </source>
</evidence>
<dbReference type="GO" id="GO:0007018">
    <property type="term" value="P:microtubule-based movement"/>
    <property type="evidence" value="ECO:0007669"/>
    <property type="project" value="InterPro"/>
</dbReference>
<evidence type="ECO:0000256" key="10">
    <source>
        <dbReference type="ARBA" id="ARBA00023069"/>
    </source>
</evidence>
<evidence type="ECO:0000256" key="11">
    <source>
        <dbReference type="ARBA" id="ARBA00023175"/>
    </source>
</evidence>
<comment type="subcellular location">
    <subcellularLocation>
        <location evidence="1">Cytoplasm</location>
        <location evidence="1">Cytoskeleton</location>
        <location evidence="1">Cilium axoneme</location>
    </subcellularLocation>
</comment>
<dbReference type="Gene3D" id="1.20.1270.280">
    <property type="match status" value="1"/>
</dbReference>
<dbReference type="Pfam" id="PF12781">
    <property type="entry name" value="AAA_9"/>
    <property type="match status" value="1"/>
</dbReference>
<dbReference type="Pfam" id="PF03028">
    <property type="entry name" value="Dynein_heavy"/>
    <property type="match status" value="1"/>
</dbReference>
<dbReference type="Pfam" id="PF18199">
    <property type="entry name" value="Dynein_C"/>
    <property type="match status" value="1"/>
</dbReference>
<organism evidence="26 27">
    <name type="scientific">Triparma laevis f. longispina</name>
    <dbReference type="NCBI Taxonomy" id="1714387"/>
    <lineage>
        <taxon>Eukaryota</taxon>
        <taxon>Sar</taxon>
        <taxon>Stramenopiles</taxon>
        <taxon>Ochrophyta</taxon>
        <taxon>Bolidophyceae</taxon>
        <taxon>Parmales</taxon>
        <taxon>Triparmaceae</taxon>
        <taxon>Triparma</taxon>
    </lineage>
</organism>
<keyword evidence="10" id="KW-0969">Cilium</keyword>
<dbReference type="InterPro" id="IPR013602">
    <property type="entry name" value="Dynein_heavy_linker"/>
</dbReference>
<dbReference type="Pfam" id="PF17852">
    <property type="entry name" value="Dynein_AAA_lid"/>
    <property type="match status" value="1"/>
</dbReference>
<dbReference type="SUPFAM" id="SSF52540">
    <property type="entry name" value="P-loop containing nucleoside triphosphate hydrolases"/>
    <property type="match status" value="4"/>
</dbReference>
<dbReference type="Pfam" id="PF12777">
    <property type="entry name" value="MT"/>
    <property type="match status" value="1"/>
</dbReference>
<dbReference type="Gene3D" id="1.10.8.1220">
    <property type="match status" value="1"/>
</dbReference>
<dbReference type="Gene3D" id="1.20.920.20">
    <property type="match status" value="1"/>
</dbReference>
<feature type="domain" description="Dynein heavy chain AAA 5 extension" evidence="22">
    <location>
        <begin position="2345"/>
        <end position="2453"/>
    </location>
</feature>
<dbReference type="InterPro" id="IPR024317">
    <property type="entry name" value="Dynein_heavy_chain_D4_dom"/>
</dbReference>
<keyword evidence="3" id="KW-0963">Cytoplasm</keyword>
<dbReference type="InterPro" id="IPR043160">
    <property type="entry name" value="Dynein_C_barrel"/>
</dbReference>
<dbReference type="Pfam" id="PF17857">
    <property type="entry name" value="AAA_lid_1"/>
    <property type="match status" value="1"/>
</dbReference>
<keyword evidence="11" id="KW-0505">Motor protein</keyword>
<dbReference type="Pfam" id="PF18198">
    <property type="entry name" value="AAA_lid_11"/>
    <property type="match status" value="1"/>
</dbReference>
<comment type="caution">
    <text evidence="26">The sequence shown here is derived from an EMBL/GenBank/DDBJ whole genome shotgun (WGS) entry which is preliminary data.</text>
</comment>
<dbReference type="GO" id="GO:0045505">
    <property type="term" value="F:dynein intermediate chain binding"/>
    <property type="evidence" value="ECO:0007669"/>
    <property type="project" value="InterPro"/>
</dbReference>
<keyword evidence="8" id="KW-0243">Dynein</keyword>
<evidence type="ECO:0000259" key="15">
    <source>
        <dbReference type="Pfam" id="PF03028"/>
    </source>
</evidence>
<feature type="domain" description="Dynein heavy chain ATP-binding dynein motor region" evidence="21">
    <location>
        <begin position="3507"/>
        <end position="3732"/>
    </location>
</feature>
<dbReference type="InterPro" id="IPR041466">
    <property type="entry name" value="Dynein_AAA5_ext"/>
</dbReference>
<evidence type="ECO:0000259" key="21">
    <source>
        <dbReference type="Pfam" id="PF12781"/>
    </source>
</evidence>
<evidence type="ECO:0000256" key="4">
    <source>
        <dbReference type="ARBA" id="ARBA00022701"/>
    </source>
</evidence>
<evidence type="ECO:0000259" key="18">
    <source>
        <dbReference type="Pfam" id="PF12774"/>
    </source>
</evidence>
<dbReference type="FunFam" id="1.10.8.710:FF:000003">
    <property type="entry name" value="Dynein axonemal heavy chain 5"/>
    <property type="match status" value="1"/>
</dbReference>
<evidence type="ECO:0000259" key="23">
    <source>
        <dbReference type="Pfam" id="PF17857"/>
    </source>
</evidence>
<evidence type="ECO:0000256" key="8">
    <source>
        <dbReference type="ARBA" id="ARBA00023017"/>
    </source>
</evidence>
<dbReference type="InterPro" id="IPR013594">
    <property type="entry name" value="Dynein_heavy_tail"/>
</dbReference>
<dbReference type="Gene3D" id="1.10.8.720">
    <property type="entry name" value="Region D6 of dynein motor"/>
    <property type="match status" value="1"/>
</dbReference>
<dbReference type="GO" id="GO:0005524">
    <property type="term" value="F:ATP binding"/>
    <property type="evidence" value="ECO:0007669"/>
    <property type="project" value="UniProtKB-KW"/>
</dbReference>
<dbReference type="Gene3D" id="6.10.140.1060">
    <property type="match status" value="1"/>
</dbReference>
<dbReference type="EMBL" id="BRXW01000678">
    <property type="protein sequence ID" value="GMH73628.1"/>
    <property type="molecule type" value="Genomic_DNA"/>
</dbReference>
<feature type="domain" description="Dynein heavy chain C-terminal" evidence="25">
    <location>
        <begin position="4284"/>
        <end position="4599"/>
    </location>
</feature>
<dbReference type="InterPro" id="IPR042222">
    <property type="entry name" value="Dynein_2_N"/>
</dbReference>
<dbReference type="Gene3D" id="1.20.58.1120">
    <property type="match status" value="1"/>
</dbReference>
<keyword evidence="9 14" id="KW-0175">Coiled coil</keyword>
<dbReference type="GO" id="GO:0051959">
    <property type="term" value="F:dynein light intermediate chain binding"/>
    <property type="evidence" value="ECO:0007669"/>
    <property type="project" value="InterPro"/>
</dbReference>
<dbReference type="InterPro" id="IPR026983">
    <property type="entry name" value="DHC"/>
</dbReference>
<dbReference type="FunFam" id="3.40.50.300:FF:000044">
    <property type="entry name" value="Dynein heavy chain 5, axonemal"/>
    <property type="match status" value="1"/>
</dbReference>
<dbReference type="Gene3D" id="3.40.50.300">
    <property type="entry name" value="P-loop containing nucleotide triphosphate hydrolases"/>
    <property type="match status" value="5"/>
</dbReference>
<name>A0A9W7AR78_9STRA</name>
<dbReference type="Pfam" id="PF08385">
    <property type="entry name" value="DHC_N1"/>
    <property type="match status" value="1"/>
</dbReference>
<dbReference type="Pfam" id="PF12774">
    <property type="entry name" value="AAA_6"/>
    <property type="match status" value="1"/>
</dbReference>
<dbReference type="InterPro" id="IPR035699">
    <property type="entry name" value="AAA_6"/>
</dbReference>
<dbReference type="InterPro" id="IPR043157">
    <property type="entry name" value="Dynein_AAA1S"/>
</dbReference>
<dbReference type="Proteomes" id="UP001165122">
    <property type="component" value="Unassembled WGS sequence"/>
</dbReference>
<accession>A0A9W7AR78</accession>
<evidence type="ECO:0000256" key="3">
    <source>
        <dbReference type="ARBA" id="ARBA00022490"/>
    </source>
</evidence>
<feature type="domain" description="Dynein heavy chain tail" evidence="16">
    <location>
        <begin position="219"/>
        <end position="781"/>
    </location>
</feature>
<dbReference type="InterPro" id="IPR027417">
    <property type="entry name" value="P-loop_NTPase"/>
</dbReference>
<dbReference type="PANTHER" id="PTHR46532">
    <property type="entry name" value="MALE FERTILITY FACTOR KL5"/>
    <property type="match status" value="1"/>
</dbReference>
<evidence type="ECO:0000256" key="7">
    <source>
        <dbReference type="ARBA" id="ARBA00022840"/>
    </source>
</evidence>
<keyword evidence="4" id="KW-0493">Microtubule</keyword>
<dbReference type="FunFam" id="1.20.920.20:FF:000001">
    <property type="entry name" value="dynein heavy chain 2, axonemal"/>
    <property type="match status" value="1"/>
</dbReference>
<dbReference type="FunFam" id="1.10.8.1220:FF:000001">
    <property type="entry name" value="Dynein axonemal heavy chain 5"/>
    <property type="match status" value="1"/>
</dbReference>
<dbReference type="Gene3D" id="1.10.472.130">
    <property type="match status" value="1"/>
</dbReference>
<dbReference type="FunFam" id="3.10.490.20:FF:000010">
    <property type="entry name" value="Dynein heavy chain, putative"/>
    <property type="match status" value="1"/>
</dbReference>
<evidence type="ECO:0000259" key="20">
    <source>
        <dbReference type="Pfam" id="PF12780"/>
    </source>
</evidence>
<evidence type="ECO:0000313" key="26">
    <source>
        <dbReference type="EMBL" id="GMH73628.1"/>
    </source>
</evidence>
<dbReference type="FunFam" id="3.40.50.300:FF:000320">
    <property type="entry name" value="Dynein, axonemal, heavy chain 5"/>
    <property type="match status" value="1"/>
</dbReference>
<dbReference type="Gene3D" id="1.10.8.710">
    <property type="match status" value="1"/>
</dbReference>
<evidence type="ECO:0000256" key="13">
    <source>
        <dbReference type="ARBA" id="ARBA00023273"/>
    </source>
</evidence>
<comment type="similarity">
    <text evidence="2">Belongs to the dynein heavy chain family.</text>
</comment>
<evidence type="ECO:0000256" key="9">
    <source>
        <dbReference type="ARBA" id="ARBA00023054"/>
    </source>
</evidence>
<dbReference type="PANTHER" id="PTHR46532:SF4">
    <property type="entry name" value="AAA+ ATPASE DOMAIN-CONTAINING PROTEIN"/>
    <property type="match status" value="1"/>
</dbReference>
<evidence type="ECO:0000259" key="25">
    <source>
        <dbReference type="Pfam" id="PF18199"/>
    </source>
</evidence>
<dbReference type="GO" id="GO:0005858">
    <property type="term" value="C:axonemal dynein complex"/>
    <property type="evidence" value="ECO:0007669"/>
    <property type="project" value="TreeGrafter"/>
</dbReference>
<evidence type="ECO:0000256" key="6">
    <source>
        <dbReference type="ARBA" id="ARBA00022741"/>
    </source>
</evidence>
<evidence type="ECO:0000313" key="27">
    <source>
        <dbReference type="Proteomes" id="UP001165122"/>
    </source>
</evidence>
<dbReference type="GO" id="GO:0005874">
    <property type="term" value="C:microtubule"/>
    <property type="evidence" value="ECO:0007669"/>
    <property type="project" value="UniProtKB-KW"/>
</dbReference>
<dbReference type="FunFam" id="3.40.50.300:FF:002141">
    <property type="entry name" value="Dynein heavy chain"/>
    <property type="match status" value="1"/>
</dbReference>
<dbReference type="InterPro" id="IPR041589">
    <property type="entry name" value="DNAH3_AAA_lid_1"/>
</dbReference>
<dbReference type="InterPro" id="IPR042219">
    <property type="entry name" value="AAA_lid_11_sf"/>
</dbReference>